<keyword evidence="5 6" id="KW-0413">Isomerase</keyword>
<dbReference type="GO" id="GO:0003755">
    <property type="term" value="F:peptidyl-prolyl cis-trans isomerase activity"/>
    <property type="evidence" value="ECO:0007669"/>
    <property type="project" value="UniProtKB-UniRule"/>
</dbReference>
<dbReference type="PANTHER" id="PTHR43811">
    <property type="entry name" value="FKBP-TYPE PEPTIDYL-PROLYL CIS-TRANS ISOMERASE FKPA"/>
    <property type="match status" value="1"/>
</dbReference>
<dbReference type="InterPro" id="IPR000774">
    <property type="entry name" value="PPIase_FKBP_N"/>
</dbReference>
<comment type="catalytic activity">
    <reaction evidence="1 6 7">
        <text>[protein]-peptidylproline (omega=180) = [protein]-peptidylproline (omega=0)</text>
        <dbReference type="Rhea" id="RHEA:16237"/>
        <dbReference type="Rhea" id="RHEA-COMP:10747"/>
        <dbReference type="Rhea" id="RHEA-COMP:10748"/>
        <dbReference type="ChEBI" id="CHEBI:83833"/>
        <dbReference type="ChEBI" id="CHEBI:83834"/>
        <dbReference type="EC" id="5.2.1.8"/>
    </reaction>
</comment>
<dbReference type="Pfam" id="PF00254">
    <property type="entry name" value="FKBP_C"/>
    <property type="match status" value="1"/>
</dbReference>
<dbReference type="Pfam" id="PF01346">
    <property type="entry name" value="FKBP_N"/>
    <property type="match status" value="1"/>
</dbReference>
<dbReference type="SUPFAM" id="SSF54534">
    <property type="entry name" value="FKBP-like"/>
    <property type="match status" value="1"/>
</dbReference>
<dbReference type="PRINTS" id="PR01730">
    <property type="entry name" value="INFPOTNTIATR"/>
</dbReference>
<dbReference type="Proteomes" id="UP000242999">
    <property type="component" value="Unassembled WGS sequence"/>
</dbReference>
<gene>
    <name evidence="9" type="ORF">SAMN05421831_1178</name>
</gene>
<keyword evidence="4 6" id="KW-0697">Rotamase</keyword>
<organism evidence="9 10">
    <name type="scientific">Allopseudospirillum japonicum</name>
    <dbReference type="NCBI Taxonomy" id="64971"/>
    <lineage>
        <taxon>Bacteria</taxon>
        <taxon>Pseudomonadati</taxon>
        <taxon>Pseudomonadota</taxon>
        <taxon>Gammaproteobacteria</taxon>
        <taxon>Oceanospirillales</taxon>
        <taxon>Oceanospirillaceae</taxon>
        <taxon>Allopseudospirillum</taxon>
    </lineage>
</organism>
<evidence type="ECO:0000259" key="8">
    <source>
        <dbReference type="PROSITE" id="PS50059"/>
    </source>
</evidence>
<dbReference type="STRING" id="64971.SAMN05421831_1178"/>
<evidence type="ECO:0000256" key="4">
    <source>
        <dbReference type="ARBA" id="ARBA00023110"/>
    </source>
</evidence>
<evidence type="ECO:0000256" key="3">
    <source>
        <dbReference type="ARBA" id="ARBA00022729"/>
    </source>
</evidence>
<comment type="similarity">
    <text evidence="2 7">Belongs to the FKBP-type PPIase family.</text>
</comment>
<evidence type="ECO:0000256" key="6">
    <source>
        <dbReference type="PROSITE-ProRule" id="PRU00277"/>
    </source>
</evidence>
<dbReference type="InterPro" id="IPR001179">
    <property type="entry name" value="PPIase_FKBP_dom"/>
</dbReference>
<dbReference type="InterPro" id="IPR046357">
    <property type="entry name" value="PPIase_dom_sf"/>
</dbReference>
<dbReference type="GO" id="GO:0016020">
    <property type="term" value="C:membrane"/>
    <property type="evidence" value="ECO:0007669"/>
    <property type="project" value="InterPro"/>
</dbReference>
<evidence type="ECO:0000256" key="1">
    <source>
        <dbReference type="ARBA" id="ARBA00000971"/>
    </source>
</evidence>
<dbReference type="InterPro" id="IPR036944">
    <property type="entry name" value="PPIase_FKBP_N_sf"/>
</dbReference>
<accession>A0A1H6UEF6</accession>
<evidence type="ECO:0000256" key="5">
    <source>
        <dbReference type="ARBA" id="ARBA00023235"/>
    </source>
</evidence>
<evidence type="ECO:0000256" key="7">
    <source>
        <dbReference type="RuleBase" id="RU003915"/>
    </source>
</evidence>
<dbReference type="InterPro" id="IPR008104">
    <property type="entry name" value="INFPOTNTIATR"/>
</dbReference>
<feature type="domain" description="PPIase FKBP-type" evidence="8">
    <location>
        <begin position="147"/>
        <end position="233"/>
    </location>
</feature>
<evidence type="ECO:0000313" key="10">
    <source>
        <dbReference type="Proteomes" id="UP000242999"/>
    </source>
</evidence>
<keyword evidence="3" id="KW-0732">Signal</keyword>
<dbReference type="PROSITE" id="PS50059">
    <property type="entry name" value="FKBP_PPIASE"/>
    <property type="match status" value="1"/>
</dbReference>
<dbReference type="RefSeq" id="WP_093312290.1">
    <property type="nucleotide sequence ID" value="NZ_FNYH01000017.1"/>
</dbReference>
<protein>
    <recommendedName>
        <fullName evidence="7">Peptidyl-prolyl cis-trans isomerase</fullName>
        <ecNumber evidence="7">5.2.1.8</ecNumber>
    </recommendedName>
</protein>
<reference evidence="10" key="1">
    <citation type="submission" date="2016-10" db="EMBL/GenBank/DDBJ databases">
        <authorList>
            <person name="Varghese N."/>
            <person name="Submissions S."/>
        </authorList>
    </citation>
    <scope>NUCLEOTIDE SEQUENCE [LARGE SCALE GENOMIC DNA]</scope>
    <source>
        <strain evidence="10">DSM 7165</strain>
    </source>
</reference>
<evidence type="ECO:0000256" key="2">
    <source>
        <dbReference type="ARBA" id="ARBA00006577"/>
    </source>
</evidence>
<dbReference type="GO" id="GO:0006457">
    <property type="term" value="P:protein folding"/>
    <property type="evidence" value="ECO:0007669"/>
    <property type="project" value="InterPro"/>
</dbReference>
<dbReference type="Gene3D" id="1.10.287.460">
    <property type="entry name" value="Peptidyl-prolyl cis-trans isomerase, FKBP-type, N-terminal domain"/>
    <property type="match status" value="1"/>
</dbReference>
<proteinExistence type="inferred from homology"/>
<name>A0A1H6UEF6_9GAMM</name>
<dbReference type="EMBL" id="FNYH01000017">
    <property type="protein sequence ID" value="SEI90778.1"/>
    <property type="molecule type" value="Genomic_DNA"/>
</dbReference>
<dbReference type="OrthoDB" id="9814548at2"/>
<dbReference type="Gene3D" id="3.10.50.40">
    <property type="match status" value="1"/>
</dbReference>
<keyword evidence="10" id="KW-1185">Reference proteome</keyword>
<dbReference type="AlphaFoldDB" id="A0A1H6UEF6"/>
<evidence type="ECO:0000313" key="9">
    <source>
        <dbReference type="EMBL" id="SEI90778.1"/>
    </source>
</evidence>
<sequence>MKKLLSAAVLGGTLAASFTANVGFAEQLKLETEESRLGYTLGVIMGHQLKSNVDDLDIEAYSQAIRDIYEGVEPQMSKEEAQATFQAFQQQKMLEQQAEFEKQAQANKEKGEAFLAENADKEGIQTTESGLQYKIVSAGEGAKPGLEDTVKVNYEGTLIGGEVFDSSYERGEPVTFKVNQVIQGWQEALQMMPAGSTWMLYIPAELAYGQGGTGGPIGPNETLIFKVELLEVTPATQEASAEEAPAGE</sequence>
<dbReference type="EC" id="5.2.1.8" evidence="7"/>
<dbReference type="PANTHER" id="PTHR43811:SF23">
    <property type="entry name" value="FKBP-TYPE 22 KDA PEPTIDYL-PROLYL CIS-TRANS ISOMERASE"/>
    <property type="match status" value="1"/>
</dbReference>